<dbReference type="WBParaSite" id="PDA_v2.g17307.t1">
    <property type="protein sequence ID" value="PDA_v2.g17307.t1"/>
    <property type="gene ID" value="PDA_v2.g17307"/>
</dbReference>
<protein>
    <submittedName>
        <fullName evidence="3">Fungal lipase-like domain-containing protein</fullName>
    </submittedName>
</protein>
<evidence type="ECO:0000313" key="3">
    <source>
        <dbReference type="WBParaSite" id="PDA_v2.g17307.t1"/>
    </source>
</evidence>
<dbReference type="Gene3D" id="3.40.50.1820">
    <property type="entry name" value="alpha/beta hydrolase"/>
    <property type="match status" value="1"/>
</dbReference>
<dbReference type="AlphaFoldDB" id="A0A914PR50"/>
<dbReference type="SUPFAM" id="SSF53474">
    <property type="entry name" value="alpha/beta-Hydrolases"/>
    <property type="match status" value="1"/>
</dbReference>
<dbReference type="CDD" id="cd00519">
    <property type="entry name" value="Lipase_3"/>
    <property type="match status" value="1"/>
</dbReference>
<evidence type="ECO:0000313" key="2">
    <source>
        <dbReference type="Proteomes" id="UP000887578"/>
    </source>
</evidence>
<dbReference type="Proteomes" id="UP000887578">
    <property type="component" value="Unplaced"/>
</dbReference>
<dbReference type="Pfam" id="PF01764">
    <property type="entry name" value="Lipase_3"/>
    <property type="match status" value="1"/>
</dbReference>
<keyword evidence="2" id="KW-1185">Reference proteome</keyword>
<dbReference type="InterPro" id="IPR029058">
    <property type="entry name" value="AB_hydrolase_fold"/>
</dbReference>
<dbReference type="InterPro" id="IPR002921">
    <property type="entry name" value="Fungal_lipase-type"/>
</dbReference>
<feature type="domain" description="Fungal lipase-type" evidence="1">
    <location>
        <begin position="44"/>
        <end position="140"/>
    </location>
</feature>
<dbReference type="PANTHER" id="PTHR45908">
    <property type="entry name" value="PROTEIN CBG11750-RELATED"/>
    <property type="match status" value="1"/>
</dbReference>
<reference evidence="3" key="1">
    <citation type="submission" date="2022-11" db="UniProtKB">
        <authorList>
            <consortium name="WormBaseParasite"/>
        </authorList>
    </citation>
    <scope>IDENTIFICATION</scope>
</reference>
<dbReference type="GO" id="GO:0006629">
    <property type="term" value="P:lipid metabolic process"/>
    <property type="evidence" value="ECO:0007669"/>
    <property type="project" value="InterPro"/>
</dbReference>
<evidence type="ECO:0000259" key="1">
    <source>
        <dbReference type="Pfam" id="PF01764"/>
    </source>
</evidence>
<accession>A0A914PR50</accession>
<sequence>MGCAADDVDDFLRYYALPVAAAAYSDVPSTNKFLQLVDEGWDYDDFEPLIGGNVAEYFYNGFIDIWNHGMKNDFYTLKNKYPSYEILIVGHSLGGAMASIAAATIVSTGVVPASKVYLYTFGQPRTGNTDYAAAFNALGTFAKTSVFKA</sequence>
<organism evidence="2 3">
    <name type="scientific">Panagrolaimus davidi</name>
    <dbReference type="NCBI Taxonomy" id="227884"/>
    <lineage>
        <taxon>Eukaryota</taxon>
        <taxon>Metazoa</taxon>
        <taxon>Ecdysozoa</taxon>
        <taxon>Nematoda</taxon>
        <taxon>Chromadorea</taxon>
        <taxon>Rhabditida</taxon>
        <taxon>Tylenchina</taxon>
        <taxon>Panagrolaimomorpha</taxon>
        <taxon>Panagrolaimoidea</taxon>
        <taxon>Panagrolaimidae</taxon>
        <taxon>Panagrolaimus</taxon>
    </lineage>
</organism>
<proteinExistence type="predicted"/>
<name>A0A914PR50_9BILA</name>